<dbReference type="AlphaFoldDB" id="A0A1M6D0B1"/>
<dbReference type="Proteomes" id="UP000184452">
    <property type="component" value="Unassembled WGS sequence"/>
</dbReference>
<gene>
    <name evidence="2" type="ORF">SAMN05421803_101880</name>
</gene>
<keyword evidence="3" id="KW-1185">Reference proteome</keyword>
<evidence type="ECO:0000313" key="2">
    <source>
        <dbReference type="EMBL" id="SHI66686.1"/>
    </source>
</evidence>
<evidence type="ECO:0000259" key="1">
    <source>
        <dbReference type="Pfam" id="PF19054"/>
    </source>
</evidence>
<feature type="domain" description="DUF5753" evidence="1">
    <location>
        <begin position="28"/>
        <end position="203"/>
    </location>
</feature>
<dbReference type="EMBL" id="FQZK01000001">
    <property type="protein sequence ID" value="SHI66686.1"/>
    <property type="molecule type" value="Genomic_DNA"/>
</dbReference>
<dbReference type="InterPro" id="IPR043917">
    <property type="entry name" value="DUF5753"/>
</dbReference>
<proteinExistence type="predicted"/>
<protein>
    <recommendedName>
        <fullName evidence="1">DUF5753 domain-containing protein</fullName>
    </recommendedName>
</protein>
<dbReference type="Pfam" id="PF19054">
    <property type="entry name" value="DUF5753"/>
    <property type="match status" value="1"/>
</dbReference>
<organism evidence="2 3">
    <name type="scientific">Nocardiopsis flavescens</name>
    <dbReference type="NCBI Taxonomy" id="758803"/>
    <lineage>
        <taxon>Bacteria</taxon>
        <taxon>Bacillati</taxon>
        <taxon>Actinomycetota</taxon>
        <taxon>Actinomycetes</taxon>
        <taxon>Streptosporangiales</taxon>
        <taxon>Nocardiopsidaceae</taxon>
        <taxon>Nocardiopsis</taxon>
    </lineage>
</organism>
<evidence type="ECO:0000313" key="3">
    <source>
        <dbReference type="Proteomes" id="UP000184452"/>
    </source>
</evidence>
<reference evidence="2 3" key="1">
    <citation type="submission" date="2016-11" db="EMBL/GenBank/DDBJ databases">
        <authorList>
            <person name="Jaros S."/>
            <person name="Januszkiewicz K."/>
            <person name="Wedrychowicz H."/>
        </authorList>
    </citation>
    <scope>NUCLEOTIDE SEQUENCE [LARGE SCALE GENOMIC DNA]</scope>
    <source>
        <strain evidence="2 3">CGMCC 4.5723</strain>
    </source>
</reference>
<name>A0A1M6D0B1_9ACTN</name>
<sequence length="212" mass="23794">MDHRLGTGDYFQELWSSTKLLGHRRTLPKYIDLEAKATGIHQFHPQLVPALLQTEDYARAVLRAGFPPKPHSEVEELLIARMRRQKILDRTNPPLVQFVLDEGVLWRTVGGAEVMGTQLTRILERLDEPFVSLQVIPYDQGAYSAMEGGFTVLQLSAVDSALYSENAETGQIYNDPQVVANATGRFNSLMAAALSPAASRRHLLDRRKEVVR</sequence>
<accession>A0A1M6D0B1</accession>
<dbReference type="STRING" id="758803.SAMN05421803_101880"/>